<proteinExistence type="predicted"/>
<gene>
    <name evidence="4" type="ORF">HXX76_015005</name>
</gene>
<dbReference type="PROSITE" id="PS00018">
    <property type="entry name" value="EF_HAND_1"/>
    <property type="match status" value="1"/>
</dbReference>
<accession>A0A835SNU7</accession>
<name>A0A835SNU7_CHLIN</name>
<keyword evidence="5" id="KW-1185">Reference proteome</keyword>
<dbReference type="AlphaFoldDB" id="A0A835SNU7"/>
<dbReference type="PROSITE" id="PS50222">
    <property type="entry name" value="EF_HAND_2"/>
    <property type="match status" value="1"/>
</dbReference>
<organism evidence="4 5">
    <name type="scientific">Chlamydomonas incerta</name>
    <dbReference type="NCBI Taxonomy" id="51695"/>
    <lineage>
        <taxon>Eukaryota</taxon>
        <taxon>Viridiplantae</taxon>
        <taxon>Chlorophyta</taxon>
        <taxon>core chlorophytes</taxon>
        <taxon>Chlorophyceae</taxon>
        <taxon>CS clade</taxon>
        <taxon>Chlamydomonadales</taxon>
        <taxon>Chlamydomonadaceae</taxon>
        <taxon>Chlamydomonas</taxon>
    </lineage>
</organism>
<dbReference type="InterPro" id="IPR011992">
    <property type="entry name" value="EF-hand-dom_pair"/>
</dbReference>
<evidence type="ECO:0000313" key="5">
    <source>
        <dbReference type="Proteomes" id="UP000650467"/>
    </source>
</evidence>
<comment type="caution">
    <text evidence="4">The sequence shown here is derived from an EMBL/GenBank/DDBJ whole genome shotgun (WGS) entry which is preliminary data.</text>
</comment>
<keyword evidence="2" id="KW-1133">Transmembrane helix</keyword>
<dbReference type="SMART" id="SM00054">
    <property type="entry name" value="EFh"/>
    <property type="match status" value="1"/>
</dbReference>
<feature type="domain" description="EF-hand" evidence="3">
    <location>
        <begin position="16"/>
        <end position="51"/>
    </location>
</feature>
<dbReference type="InterPro" id="IPR002048">
    <property type="entry name" value="EF_hand_dom"/>
</dbReference>
<dbReference type="Proteomes" id="UP000650467">
    <property type="component" value="Unassembled WGS sequence"/>
</dbReference>
<dbReference type="InterPro" id="IPR018247">
    <property type="entry name" value="EF_Hand_1_Ca_BS"/>
</dbReference>
<keyword evidence="1" id="KW-0106">Calcium</keyword>
<dbReference type="OrthoDB" id="528013at2759"/>
<evidence type="ECO:0000259" key="3">
    <source>
        <dbReference type="PROSITE" id="PS50222"/>
    </source>
</evidence>
<sequence length="803" mass="86677">MTKGPSIKIKELDKSKANADIAALLKELDKDGDGTIDANELVSHLEGVVSHRRERRWMWWIIAMLTLFNLFTIGAVVGLTYATMYSLKDSEVSGSTMYAKGTTEVVKTGNAEMTVVNGVMVSRQVTSADGTTTTTTVNTTLVNGTITPVNPAAVLRTANYMGAPQAFSSRVDIRDLMELKYLYLKGAGTAELALQVQGVARVPSVNSVHGSIVRIVTMAGTITLDDTVIVFSSDIADIFAEAGFKVARNRRMLIGVYEVLGFFNFIKDLSIFNLPAAEPVPRLPATDFFMKVKIYEPCVAASDPKTDRCVLNTATISGPAASGHHRRMALDAPLMAMPDEPLLPMADSWPAVGAASDVPARRRLSTVPRSLAGVEDLAGVEVVNGTRYMTHNETAIAYSGLVRTAYQFALYPTHQRIELSKTDGVVYRWQEPVAASWSGPAVAYCGNYTMPPALAGAFSKDNLVKFEYLGNEAFGERAARHFRLELKQPQAPGSNLTRPNLIINYWDAPNSLVPLGFEFYSEDAGMVMIKVLEFRNLTATSPEATTASLWQVPAAATCAAKDKDMPMLTTPFTAAAAVSDIGDIGAALPAGALTGNVTSIPANSTSGLRRELSAGHSVHDSARALTGYWTNACQCRTGFWFNQDTLGGIPCSGSFGWDPAAIAARFRCSGYLSNWPMIRLDGDVAANTCDGIAAGCVSAFLDIDRMAQMDGGLWSIASYVLNEVKLGTICIGYEGGWATLWAEVDSGTLAFYYRGYAVFQMGASRDRAVVVQLRGDFQAWEGGRWVTKSSRTFLNNVVLARYG</sequence>
<dbReference type="EMBL" id="JAEHOC010000073">
    <property type="protein sequence ID" value="KAG2423845.1"/>
    <property type="molecule type" value="Genomic_DNA"/>
</dbReference>
<feature type="transmembrane region" description="Helical" evidence="2">
    <location>
        <begin position="57"/>
        <end position="82"/>
    </location>
</feature>
<keyword evidence="2" id="KW-0472">Membrane</keyword>
<evidence type="ECO:0000313" key="4">
    <source>
        <dbReference type="EMBL" id="KAG2423845.1"/>
    </source>
</evidence>
<protein>
    <recommendedName>
        <fullName evidence="3">EF-hand domain-containing protein</fullName>
    </recommendedName>
</protein>
<evidence type="ECO:0000256" key="1">
    <source>
        <dbReference type="ARBA" id="ARBA00022837"/>
    </source>
</evidence>
<dbReference type="GO" id="GO:0005509">
    <property type="term" value="F:calcium ion binding"/>
    <property type="evidence" value="ECO:0007669"/>
    <property type="project" value="InterPro"/>
</dbReference>
<evidence type="ECO:0000256" key="2">
    <source>
        <dbReference type="SAM" id="Phobius"/>
    </source>
</evidence>
<reference evidence="4" key="1">
    <citation type="journal article" date="2020" name="bioRxiv">
        <title>Comparative genomics of Chlamydomonas.</title>
        <authorList>
            <person name="Craig R.J."/>
            <person name="Hasan A.R."/>
            <person name="Ness R.W."/>
            <person name="Keightley P.D."/>
        </authorList>
    </citation>
    <scope>NUCLEOTIDE SEQUENCE</scope>
    <source>
        <strain evidence="4">SAG 7.73</strain>
    </source>
</reference>
<dbReference type="SUPFAM" id="SSF47473">
    <property type="entry name" value="EF-hand"/>
    <property type="match status" value="1"/>
</dbReference>
<keyword evidence="2" id="KW-0812">Transmembrane</keyword>